<dbReference type="PANTHER" id="PTHR45873">
    <property type="entry name" value="DNA POLYMERASE ETA"/>
    <property type="match status" value="1"/>
</dbReference>
<keyword evidence="8" id="KW-0539">Nucleus</keyword>
<comment type="caution">
    <text evidence="12">The sequence shown here is derived from an EMBL/GenBank/DDBJ whole genome shotgun (WGS) entry which is preliminary data.</text>
</comment>
<feature type="region of interest" description="Disordered" evidence="9">
    <location>
        <begin position="520"/>
        <end position="561"/>
    </location>
</feature>
<dbReference type="GO" id="GO:0070987">
    <property type="term" value="P:error-free translesion synthesis"/>
    <property type="evidence" value="ECO:0007669"/>
    <property type="project" value="UniProtKB-ARBA"/>
</dbReference>
<evidence type="ECO:0000256" key="9">
    <source>
        <dbReference type="SAM" id="MobiDB-lite"/>
    </source>
</evidence>
<reference evidence="12" key="1">
    <citation type="journal article" date="2020" name="Microb. Genom.">
        <title>Genetic diversity of clinical and environmental Mucorales isolates obtained from an investigation of mucormycosis cases among solid organ transplant recipients.</title>
        <authorList>
            <person name="Nguyen M.H."/>
            <person name="Kaul D."/>
            <person name="Muto C."/>
            <person name="Cheng S.J."/>
            <person name="Richter R.A."/>
            <person name="Bruno V.M."/>
            <person name="Liu G."/>
            <person name="Beyhan S."/>
            <person name="Sundermann A.J."/>
            <person name="Mounaud S."/>
            <person name="Pasculle A.W."/>
            <person name="Nierman W.C."/>
            <person name="Driscoll E."/>
            <person name="Cumbie R."/>
            <person name="Clancy C.J."/>
            <person name="Dupont C.L."/>
        </authorList>
    </citation>
    <scope>NUCLEOTIDE SEQUENCE</scope>
    <source>
        <strain evidence="12">GL11</strain>
    </source>
</reference>
<dbReference type="GO" id="GO:0008270">
    <property type="term" value="F:zinc ion binding"/>
    <property type="evidence" value="ECO:0007669"/>
    <property type="project" value="UniProtKB-KW"/>
</dbReference>
<dbReference type="GO" id="GO:0007064">
    <property type="term" value="P:mitotic sister chromatid cohesion"/>
    <property type="evidence" value="ECO:0007669"/>
    <property type="project" value="UniProtKB-ARBA"/>
</dbReference>
<evidence type="ECO:0000256" key="6">
    <source>
        <dbReference type="ARBA" id="ARBA00022833"/>
    </source>
</evidence>
<dbReference type="GO" id="GO:0003684">
    <property type="term" value="F:damaged DNA binding"/>
    <property type="evidence" value="ECO:0007669"/>
    <property type="project" value="InterPro"/>
</dbReference>
<dbReference type="InterPro" id="IPR043128">
    <property type="entry name" value="Rev_trsase/Diguanyl_cyclase"/>
</dbReference>
<dbReference type="SUPFAM" id="SSF100879">
    <property type="entry name" value="Lesion bypass DNA polymerase (Y-family), little finger domain"/>
    <property type="match status" value="1"/>
</dbReference>
<evidence type="ECO:0000259" key="11">
    <source>
        <dbReference type="PROSITE" id="PS51907"/>
    </source>
</evidence>
<accession>A0A9P6XJZ9</accession>
<dbReference type="GO" id="GO:0005634">
    <property type="term" value="C:nucleus"/>
    <property type="evidence" value="ECO:0007669"/>
    <property type="project" value="UniProtKB-SubCell"/>
</dbReference>
<dbReference type="InterPro" id="IPR036775">
    <property type="entry name" value="DNA_pol_Y-fam_lit_finger_sf"/>
</dbReference>
<evidence type="ECO:0000256" key="5">
    <source>
        <dbReference type="ARBA" id="ARBA00022771"/>
    </source>
</evidence>
<evidence type="ECO:0000256" key="4">
    <source>
        <dbReference type="ARBA" id="ARBA00022763"/>
    </source>
</evidence>
<evidence type="ECO:0000256" key="8">
    <source>
        <dbReference type="ARBA" id="ARBA00023242"/>
    </source>
</evidence>
<dbReference type="GO" id="GO:0006281">
    <property type="term" value="P:DNA repair"/>
    <property type="evidence" value="ECO:0007669"/>
    <property type="project" value="UniProtKB-KW"/>
</dbReference>
<dbReference type="PROSITE" id="PS51907">
    <property type="entry name" value="ZF_UBZ3"/>
    <property type="match status" value="1"/>
</dbReference>
<dbReference type="Pfam" id="PF18439">
    <property type="entry name" value="zf_UBZ"/>
    <property type="match status" value="1"/>
</dbReference>
<evidence type="ECO:0000256" key="2">
    <source>
        <dbReference type="ARBA" id="ARBA00022679"/>
    </source>
</evidence>
<dbReference type="PROSITE" id="PS50173">
    <property type="entry name" value="UMUC"/>
    <property type="match status" value="1"/>
</dbReference>
<keyword evidence="4" id="KW-0227">DNA damage</keyword>
<feature type="domain" description="UmuC" evidence="10">
    <location>
        <begin position="14"/>
        <end position="275"/>
    </location>
</feature>
<evidence type="ECO:0000256" key="1">
    <source>
        <dbReference type="ARBA" id="ARBA00004123"/>
    </source>
</evidence>
<dbReference type="InterPro" id="IPR001126">
    <property type="entry name" value="UmuC"/>
</dbReference>
<feature type="compositionally biased region" description="Basic and acidic residues" evidence="9">
    <location>
        <begin position="539"/>
        <end position="551"/>
    </location>
</feature>
<dbReference type="PIRSF" id="PIRSF036603">
    <property type="entry name" value="DPol_eta"/>
    <property type="match status" value="1"/>
</dbReference>
<evidence type="ECO:0000313" key="13">
    <source>
        <dbReference type="Proteomes" id="UP000716291"/>
    </source>
</evidence>
<evidence type="ECO:0000259" key="10">
    <source>
        <dbReference type="PROSITE" id="PS50173"/>
    </source>
</evidence>
<keyword evidence="2" id="KW-0808">Transferase</keyword>
<dbReference type="FunFam" id="3.40.1170.60:FF:000008">
    <property type="entry name" value="DNA polymerase eta subunit"/>
    <property type="match status" value="1"/>
</dbReference>
<dbReference type="Gene3D" id="3.30.70.270">
    <property type="match status" value="1"/>
</dbReference>
<feature type="compositionally biased region" description="Basic and acidic residues" evidence="9">
    <location>
        <begin position="520"/>
        <end position="529"/>
    </location>
</feature>
<dbReference type="Gene3D" id="3.30.1490.100">
    <property type="entry name" value="DNA polymerase, Y-family, little finger domain"/>
    <property type="match status" value="1"/>
</dbReference>
<comment type="subcellular location">
    <subcellularLocation>
        <location evidence="1">Nucleus</location>
    </subcellularLocation>
</comment>
<keyword evidence="7" id="KW-0234">DNA repair</keyword>
<dbReference type="InterPro" id="IPR043502">
    <property type="entry name" value="DNA/RNA_pol_sf"/>
</dbReference>
<name>A0A9P6XJZ9_RHIOR</name>
<dbReference type="GO" id="GO:0042276">
    <property type="term" value="P:error-prone translesion synthesis"/>
    <property type="evidence" value="ECO:0007669"/>
    <property type="project" value="TreeGrafter"/>
</dbReference>
<organism evidence="12 13">
    <name type="scientific">Rhizopus oryzae</name>
    <name type="common">Mucormycosis agent</name>
    <name type="synonym">Rhizopus arrhizus var. delemar</name>
    <dbReference type="NCBI Taxonomy" id="64495"/>
    <lineage>
        <taxon>Eukaryota</taxon>
        <taxon>Fungi</taxon>
        <taxon>Fungi incertae sedis</taxon>
        <taxon>Mucoromycota</taxon>
        <taxon>Mucoromycotina</taxon>
        <taxon>Mucoromycetes</taxon>
        <taxon>Mucorales</taxon>
        <taxon>Mucorineae</taxon>
        <taxon>Rhizopodaceae</taxon>
        <taxon>Rhizopus</taxon>
    </lineage>
</organism>
<sequence>MPSLPQELKGSCCILHIDLDCFYCQVEQVRLGIPSDVPAAVQQWNTLIAVNYPARKAGVARHSTTEEAKELCPEIKFMHVPTYAADEREPCYRENPDRSTQKVSLDPYRTASRKIFLIFYKYCSKLQKIGLDEAFMDVTETVNKRLMTEYMDRWPQLLEKVNDKECGLELDWDQVGITIESKEEEQRKETFKEKRWSKATWKDLQLYIGAKLAAEIRNEIFETLKFTCSAGIAHYKSVAKLCSSRNKPNKQTILRLSATSDFMETIPFTKIRNLGGKLGSEIESDLSIDKASDLWPYSMEDLQKRFGTSTGRYLYHICRGMDHEEIIPSKAPKSIMASKSFNPVVEDLNEMNRWFSILAIELHNRIMQNLEEYNTWPKTFSLHYASIPYLSFRSKVIGSITKDEMKNTGTMPCSGIQFQASGMGQAPSSSHSIQHFFTKAANNTAVNNTVTINDRKSQETGKIVVETKKKKNDLNSFWKSPPAKSTSSTEWMCDKCSKKILLKNVDEHTDYHFALELQEQHQREEDMNTHRSVSTSDSTNKRENSDNEGSKNKKKKLFFSS</sequence>
<evidence type="ECO:0008006" key="14">
    <source>
        <dbReference type="Google" id="ProtNLM"/>
    </source>
</evidence>
<dbReference type="GO" id="GO:0005657">
    <property type="term" value="C:replication fork"/>
    <property type="evidence" value="ECO:0007669"/>
    <property type="project" value="TreeGrafter"/>
</dbReference>
<keyword evidence="3" id="KW-0479">Metal-binding</keyword>
<dbReference type="Gene3D" id="3.40.1170.60">
    <property type="match status" value="1"/>
</dbReference>
<evidence type="ECO:0000256" key="7">
    <source>
        <dbReference type="ARBA" id="ARBA00023204"/>
    </source>
</evidence>
<dbReference type="OrthoDB" id="5723at2759"/>
<keyword evidence="6" id="KW-0862">Zinc</keyword>
<dbReference type="GO" id="GO:0009314">
    <property type="term" value="P:response to radiation"/>
    <property type="evidence" value="ECO:0007669"/>
    <property type="project" value="TreeGrafter"/>
</dbReference>
<dbReference type="InterPro" id="IPR041298">
    <property type="entry name" value="UBZ3"/>
</dbReference>
<keyword evidence="5" id="KW-0863">Zinc-finger</keyword>
<dbReference type="Pfam" id="PF21704">
    <property type="entry name" value="POLH-Rev1_HhH"/>
    <property type="match status" value="1"/>
</dbReference>
<evidence type="ECO:0000313" key="12">
    <source>
        <dbReference type="EMBL" id="KAG1315463.1"/>
    </source>
</evidence>
<evidence type="ECO:0000256" key="3">
    <source>
        <dbReference type="ARBA" id="ARBA00022723"/>
    </source>
</evidence>
<dbReference type="Gene3D" id="1.10.150.20">
    <property type="entry name" value="5' to 3' exonuclease, C-terminal subdomain"/>
    <property type="match status" value="1"/>
</dbReference>
<dbReference type="Proteomes" id="UP000716291">
    <property type="component" value="Unassembled WGS sequence"/>
</dbReference>
<gene>
    <name evidence="12" type="ORF">G6F64_000647</name>
</gene>
<keyword evidence="13" id="KW-1185">Reference proteome</keyword>
<dbReference type="InterPro" id="IPR052230">
    <property type="entry name" value="DNA_polymerase_eta"/>
</dbReference>
<dbReference type="FunFam" id="1.10.150.20:FF:000014">
    <property type="entry name" value="Polymerase (DNA directed), eta"/>
    <property type="match status" value="1"/>
</dbReference>
<dbReference type="SUPFAM" id="SSF56672">
    <property type="entry name" value="DNA/RNA polymerases"/>
    <property type="match status" value="1"/>
</dbReference>
<proteinExistence type="predicted"/>
<dbReference type="EMBL" id="JAANQT010000041">
    <property type="protein sequence ID" value="KAG1315463.1"/>
    <property type="molecule type" value="Genomic_DNA"/>
</dbReference>
<feature type="domain" description="UBZ3-type" evidence="11">
    <location>
        <begin position="486"/>
        <end position="520"/>
    </location>
</feature>
<dbReference type="GO" id="GO:0003887">
    <property type="term" value="F:DNA-directed DNA polymerase activity"/>
    <property type="evidence" value="ECO:0007669"/>
    <property type="project" value="TreeGrafter"/>
</dbReference>
<feature type="compositionally biased region" description="Basic residues" evidence="9">
    <location>
        <begin position="552"/>
        <end position="561"/>
    </location>
</feature>
<dbReference type="Pfam" id="PF00817">
    <property type="entry name" value="IMS"/>
    <property type="match status" value="1"/>
</dbReference>
<protein>
    <recommendedName>
        <fullName evidence="14">DNA polymerase eta</fullName>
    </recommendedName>
</protein>
<dbReference type="PANTHER" id="PTHR45873:SF1">
    <property type="entry name" value="DNA POLYMERASE ETA"/>
    <property type="match status" value="1"/>
</dbReference>
<dbReference type="AlphaFoldDB" id="A0A9P6XJZ9"/>
<dbReference type="GO" id="GO:0035861">
    <property type="term" value="C:site of double-strand break"/>
    <property type="evidence" value="ECO:0007669"/>
    <property type="project" value="TreeGrafter"/>
</dbReference>